<organism evidence="1 2">
    <name type="scientific">Thermoleptolyngbya sichuanensis A183</name>
    <dbReference type="NCBI Taxonomy" id="2737172"/>
    <lineage>
        <taxon>Bacteria</taxon>
        <taxon>Bacillati</taxon>
        <taxon>Cyanobacteriota</taxon>
        <taxon>Cyanophyceae</taxon>
        <taxon>Oculatellales</taxon>
        <taxon>Oculatellaceae</taxon>
        <taxon>Thermoleptolyngbya</taxon>
        <taxon>Thermoleptolyngbya sichuanensis</taxon>
    </lineage>
</organism>
<dbReference type="EMBL" id="CP053661">
    <property type="protein sequence ID" value="QKD82306.1"/>
    <property type="molecule type" value="Genomic_DNA"/>
</dbReference>
<sequence length="124" mass="13535">MTQRRSLSYLLAGLLGIVLAVLLFTPLRFAALSWVGIPVSIRSVQQMPFVFSVPVRVSGVVGDRAPLVDALLYELQDNTGSIWVLSPDSTVQSGERRIVQGRLMFESIVIDGDEQGAVYLLASE</sequence>
<evidence type="ECO:0000313" key="2">
    <source>
        <dbReference type="Proteomes" id="UP000505210"/>
    </source>
</evidence>
<dbReference type="Proteomes" id="UP000505210">
    <property type="component" value="Chromosome"/>
</dbReference>
<keyword evidence="2" id="KW-1185">Reference proteome</keyword>
<dbReference type="RefSeq" id="WP_172354977.1">
    <property type="nucleotide sequence ID" value="NZ_CP053661.1"/>
</dbReference>
<proteinExistence type="predicted"/>
<reference evidence="1 2" key="1">
    <citation type="submission" date="2020-05" db="EMBL/GenBank/DDBJ databases">
        <title>Complete genome sequence of of a novel Thermoleptolyngbya strain isolated from hot springs of Ganzi, Sichuan China.</title>
        <authorList>
            <person name="Tang J."/>
            <person name="Daroch M."/>
            <person name="Li L."/>
            <person name="Waleron K."/>
            <person name="Waleron M."/>
            <person name="Waleron M."/>
        </authorList>
    </citation>
    <scope>NUCLEOTIDE SEQUENCE [LARGE SCALE GENOMIC DNA]</scope>
    <source>
        <strain evidence="1 2">PKUAC-SCTA183</strain>
    </source>
</reference>
<name>A0A6M8BDP1_9CYAN</name>
<dbReference type="AlphaFoldDB" id="A0A6M8BDP1"/>
<evidence type="ECO:0000313" key="1">
    <source>
        <dbReference type="EMBL" id="QKD82306.1"/>
    </source>
</evidence>
<dbReference type="KEGG" id="theu:HPC62_09000"/>
<accession>A0A6M8BDP1</accession>
<protein>
    <submittedName>
        <fullName evidence="1">Uncharacterized protein</fullName>
    </submittedName>
</protein>
<gene>
    <name evidence="1" type="ORF">HPC62_09000</name>
</gene>